<proteinExistence type="predicted"/>
<keyword evidence="1 3" id="KW-0479">Metal-binding</keyword>
<keyword evidence="2 3" id="KW-0408">Iron</keyword>
<dbReference type="RefSeq" id="WP_136969376.1">
    <property type="nucleotide sequence ID" value="NZ_JARZHI010000007.1"/>
</dbReference>
<evidence type="ECO:0000256" key="2">
    <source>
        <dbReference type="ARBA" id="ARBA00023004"/>
    </source>
</evidence>
<sequence>MNCKRISMAVCLFVAACGGEDPEPAAEPTAYEDMSFAERVVFMNDVVMPEMKEVFVAFDAKFEAMDCTTCHGQGVTDGTYAMPSAHITPLPGTEEAFLEYVKDPEAARWSQFMFDEVMTRMAALLQVPTYNPETHAEGFSCSNCHTHTVEVPPGGTP</sequence>
<dbReference type="SUPFAM" id="SSF48695">
    <property type="entry name" value="Multiheme cytochromes"/>
    <property type="match status" value="1"/>
</dbReference>
<dbReference type="Proteomes" id="UP001160301">
    <property type="component" value="Unassembled WGS sequence"/>
</dbReference>
<evidence type="ECO:0000256" key="3">
    <source>
        <dbReference type="PROSITE-ProRule" id="PRU00433"/>
    </source>
</evidence>
<accession>A0ABT6NP74</accession>
<evidence type="ECO:0000259" key="4">
    <source>
        <dbReference type="PROSITE" id="PS51007"/>
    </source>
</evidence>
<dbReference type="InterPro" id="IPR036280">
    <property type="entry name" value="Multihaem_cyt_sf"/>
</dbReference>
<keyword evidence="3" id="KW-0349">Heme</keyword>
<evidence type="ECO:0000313" key="5">
    <source>
        <dbReference type="EMBL" id="MDI1430119.1"/>
    </source>
</evidence>
<feature type="domain" description="Cytochrome c" evidence="4">
    <location>
        <begin position="46"/>
        <end position="129"/>
    </location>
</feature>
<gene>
    <name evidence="5" type="ORF">QHF89_11455</name>
</gene>
<dbReference type="EMBL" id="JARZHI010000007">
    <property type="protein sequence ID" value="MDI1430119.1"/>
    <property type="molecule type" value="Genomic_DNA"/>
</dbReference>
<dbReference type="PROSITE" id="PS51257">
    <property type="entry name" value="PROKAR_LIPOPROTEIN"/>
    <property type="match status" value="1"/>
</dbReference>
<evidence type="ECO:0000313" key="6">
    <source>
        <dbReference type="Proteomes" id="UP001160301"/>
    </source>
</evidence>
<name>A0ABT6NP74_9BACT</name>
<organism evidence="5 6">
    <name type="scientific">Polyangium sorediatum</name>
    <dbReference type="NCBI Taxonomy" id="889274"/>
    <lineage>
        <taxon>Bacteria</taxon>
        <taxon>Pseudomonadati</taxon>
        <taxon>Myxococcota</taxon>
        <taxon>Polyangia</taxon>
        <taxon>Polyangiales</taxon>
        <taxon>Polyangiaceae</taxon>
        <taxon>Polyangium</taxon>
    </lineage>
</organism>
<dbReference type="PROSITE" id="PS51007">
    <property type="entry name" value="CYTC"/>
    <property type="match status" value="1"/>
</dbReference>
<reference evidence="5 6" key="1">
    <citation type="submission" date="2023-04" db="EMBL/GenBank/DDBJ databases">
        <title>The genome sequence of Polyangium sorediatum DSM14670.</title>
        <authorList>
            <person name="Zhang X."/>
        </authorList>
    </citation>
    <scope>NUCLEOTIDE SEQUENCE [LARGE SCALE GENOMIC DNA]</scope>
    <source>
        <strain evidence="5 6">DSM 14670</strain>
    </source>
</reference>
<comment type="caution">
    <text evidence="5">The sequence shown here is derived from an EMBL/GenBank/DDBJ whole genome shotgun (WGS) entry which is preliminary data.</text>
</comment>
<dbReference type="InterPro" id="IPR009056">
    <property type="entry name" value="Cyt_c-like_dom"/>
</dbReference>
<keyword evidence="6" id="KW-1185">Reference proteome</keyword>
<evidence type="ECO:0000256" key="1">
    <source>
        <dbReference type="ARBA" id="ARBA00022723"/>
    </source>
</evidence>
<protein>
    <recommendedName>
        <fullName evidence="4">Cytochrome c domain-containing protein</fullName>
    </recommendedName>
</protein>